<evidence type="ECO:0000259" key="1">
    <source>
        <dbReference type="Pfam" id="PF13614"/>
    </source>
</evidence>
<dbReference type="InterPro" id="IPR050678">
    <property type="entry name" value="DNA_Partitioning_ATPase"/>
</dbReference>
<gene>
    <name evidence="2" type="ORF">BEL07_17655</name>
</gene>
<accession>A0A1E8Q332</accession>
<evidence type="ECO:0000313" key="3">
    <source>
        <dbReference type="Proteomes" id="UP000178953"/>
    </source>
</evidence>
<name>A0A1E8Q332_9MYCO</name>
<dbReference type="EMBL" id="MCHX01000040">
    <property type="protein sequence ID" value="OFJ52460.1"/>
    <property type="molecule type" value="Genomic_DNA"/>
</dbReference>
<dbReference type="PANTHER" id="PTHR13696">
    <property type="entry name" value="P-LOOP CONTAINING NUCLEOSIDE TRIPHOSPHATE HYDROLASE"/>
    <property type="match status" value="1"/>
</dbReference>
<dbReference type="PANTHER" id="PTHR13696:SF99">
    <property type="entry name" value="COBYRINIC ACID AC-DIAMIDE SYNTHASE"/>
    <property type="match status" value="1"/>
</dbReference>
<dbReference type="Proteomes" id="UP000178953">
    <property type="component" value="Unassembled WGS sequence"/>
</dbReference>
<organism evidence="2 3">
    <name type="scientific">Mycolicibacterium grossiae</name>
    <dbReference type="NCBI Taxonomy" id="1552759"/>
    <lineage>
        <taxon>Bacteria</taxon>
        <taxon>Bacillati</taxon>
        <taxon>Actinomycetota</taxon>
        <taxon>Actinomycetes</taxon>
        <taxon>Mycobacteriales</taxon>
        <taxon>Mycobacteriaceae</taxon>
        <taxon>Mycolicibacterium</taxon>
    </lineage>
</organism>
<proteinExistence type="predicted"/>
<dbReference type="RefSeq" id="WP_070354435.1">
    <property type="nucleotide sequence ID" value="NZ_MCHX01000040.1"/>
</dbReference>
<feature type="domain" description="AAA" evidence="1">
    <location>
        <begin position="20"/>
        <end position="199"/>
    </location>
</feature>
<dbReference type="AlphaFoldDB" id="A0A1E8Q332"/>
<sequence length="324" mass="33913">MTETTAPTHALASVVPTPWQVIALANGKGGVGKTSITANLAGLYGQGGFKVLLVELDPQGNLARDFGLPVAEFESINDLIDSNGSQHAASLMLGTSSAQPPLYENVRPNVDLIAGGGELQRIFNYFGSHSKESLADAIRREILRLGRTYDLVLIDSPPIDLTALEAILRVAGTVVIPVRADDASIDGLSTIAAQFGPAQLENPTLRLGGVVRFGLGSRSTRVAERVLSTIEEILGGVAPIFTSIVRHSDSGGYEARRHGLLAHELESASSEAKGKRLAALKAGAKLSGDVVGTGTGTSRGLAEDYENLAAEVLSRVNVLISENS</sequence>
<protein>
    <recommendedName>
        <fullName evidence="1">AAA domain-containing protein</fullName>
    </recommendedName>
</protein>
<keyword evidence="3" id="KW-1185">Reference proteome</keyword>
<comment type="caution">
    <text evidence="2">The sequence shown here is derived from an EMBL/GenBank/DDBJ whole genome shotgun (WGS) entry which is preliminary data.</text>
</comment>
<dbReference type="Gene3D" id="3.40.50.300">
    <property type="entry name" value="P-loop containing nucleotide triphosphate hydrolases"/>
    <property type="match status" value="1"/>
</dbReference>
<evidence type="ECO:0000313" key="2">
    <source>
        <dbReference type="EMBL" id="OFJ52460.1"/>
    </source>
</evidence>
<dbReference type="SUPFAM" id="SSF52540">
    <property type="entry name" value="P-loop containing nucleoside triphosphate hydrolases"/>
    <property type="match status" value="1"/>
</dbReference>
<reference evidence="2 3" key="1">
    <citation type="submission" date="2016-09" db="EMBL/GenBank/DDBJ databases">
        <title>genome sequence of Mycobacterium sp. 739 SCH.</title>
        <authorList>
            <person name="Greninger A.L."/>
            <person name="Qin X."/>
            <person name="Jerome K."/>
            <person name="Vora S."/>
            <person name="Quinn K."/>
        </authorList>
    </citation>
    <scope>NUCLEOTIDE SEQUENCE [LARGE SCALE GENOMIC DNA]</scope>
    <source>
        <strain evidence="2 3">SCH</strain>
    </source>
</reference>
<dbReference type="Pfam" id="PF13614">
    <property type="entry name" value="AAA_31"/>
    <property type="match status" value="1"/>
</dbReference>
<dbReference type="InterPro" id="IPR027417">
    <property type="entry name" value="P-loop_NTPase"/>
</dbReference>
<dbReference type="CDD" id="cd02042">
    <property type="entry name" value="ParAB_family"/>
    <property type="match status" value="1"/>
</dbReference>
<dbReference type="InterPro" id="IPR025669">
    <property type="entry name" value="AAA_dom"/>
</dbReference>